<dbReference type="Proteomes" id="UP000285343">
    <property type="component" value="Unassembled WGS sequence"/>
</dbReference>
<gene>
    <name evidence="8" type="ORF">DWW14_24845</name>
    <name evidence="7" type="ORF">DWX87_07580</name>
    <name evidence="6" type="ORF">DXC91_02380</name>
    <name evidence="4" type="ORF">GAP48_02210</name>
    <name evidence="5" type="ORF">POY80_06815</name>
</gene>
<dbReference type="SUPFAM" id="SSF53448">
    <property type="entry name" value="Nucleotide-diphospho-sugar transferases"/>
    <property type="match status" value="1"/>
</dbReference>
<dbReference type="PANTHER" id="PTHR43685">
    <property type="entry name" value="GLYCOSYLTRANSFERASE"/>
    <property type="match status" value="1"/>
</dbReference>
<dbReference type="RefSeq" id="WP_008665367.1">
    <property type="nucleotide sequence ID" value="NZ_CABKOQ010000014.1"/>
</dbReference>
<dbReference type="Pfam" id="PF00535">
    <property type="entry name" value="Glycos_transf_2"/>
    <property type="match status" value="1"/>
</dbReference>
<comment type="caution">
    <text evidence="6">The sequence shown here is derived from an EMBL/GenBank/DDBJ whole genome shotgun (WGS) entry which is preliminary data.</text>
</comment>
<dbReference type="Proteomes" id="UP000285283">
    <property type="component" value="Unassembled WGS sequence"/>
</dbReference>
<dbReference type="InterPro" id="IPR001173">
    <property type="entry name" value="Glyco_trans_2-like"/>
</dbReference>
<evidence type="ECO:0000313" key="6">
    <source>
        <dbReference type="EMBL" id="RGK88414.1"/>
    </source>
</evidence>
<name>A0A396CKZ7_BACUN</name>
<accession>A0A396CKZ7</accession>
<sequence>MNRKDLGKISVIVSTYNRCDALQVCLLSLFKQTVLPDEVIIGDDGSTEETASLIARLQEQAPFPIIHVWHEDKGFRLAMMRNKCVARSTGNYIIEIDGDVFLHPKLIADHLREAGRGIYVKGGRVNLGKELTEEICKSGMVRPIHVWTKGIESKPENAIHCIWLARFLAPRYRRKRSAALGCNMSFFREDFIKVNGYDEFYEGWGSEDIDLGKRLLNSGCRKRYLKFAGIVYHLWHEDKFMYNKTKNLQYMRMLDERKTVRCTNGVDKYL</sequence>
<evidence type="ECO:0000313" key="7">
    <source>
        <dbReference type="EMBL" id="RGS55458.1"/>
    </source>
</evidence>
<evidence type="ECO:0000259" key="3">
    <source>
        <dbReference type="Pfam" id="PF02709"/>
    </source>
</evidence>
<evidence type="ECO:0000313" key="9">
    <source>
        <dbReference type="Proteomes" id="UP000260874"/>
    </source>
</evidence>
<dbReference type="Proteomes" id="UP000487989">
    <property type="component" value="Unassembled WGS sequence"/>
</dbReference>
<evidence type="ECO:0000313" key="11">
    <source>
        <dbReference type="Proteomes" id="UP000285343"/>
    </source>
</evidence>
<dbReference type="GO" id="GO:0016740">
    <property type="term" value="F:transferase activity"/>
    <property type="evidence" value="ECO:0007669"/>
    <property type="project" value="UniProtKB-KW"/>
</dbReference>
<dbReference type="Pfam" id="PF02709">
    <property type="entry name" value="Glyco_transf_7C"/>
    <property type="match status" value="1"/>
</dbReference>
<reference evidence="9 10" key="1">
    <citation type="submission" date="2018-08" db="EMBL/GenBank/DDBJ databases">
        <title>A genome reference for cultivated species of the human gut microbiota.</title>
        <authorList>
            <person name="Zou Y."/>
            <person name="Xue W."/>
            <person name="Luo G."/>
        </authorList>
    </citation>
    <scope>NUCLEOTIDE SEQUENCE [LARGE SCALE GENOMIC DNA]</scope>
    <source>
        <strain evidence="8 11">AF14-42</strain>
        <strain evidence="7 10">AF21-53</strain>
        <strain evidence="6 9">TF09-22</strain>
    </source>
</reference>
<evidence type="ECO:0000313" key="5">
    <source>
        <dbReference type="EMBL" id="MDC1752150.1"/>
    </source>
</evidence>
<evidence type="ECO:0000313" key="4">
    <source>
        <dbReference type="EMBL" id="KAB4258528.1"/>
    </source>
</evidence>
<organism evidence="6 9">
    <name type="scientific">Bacteroides uniformis</name>
    <dbReference type="NCBI Taxonomy" id="820"/>
    <lineage>
        <taxon>Bacteria</taxon>
        <taxon>Pseudomonadati</taxon>
        <taxon>Bacteroidota</taxon>
        <taxon>Bacteroidia</taxon>
        <taxon>Bacteroidales</taxon>
        <taxon>Bacteroidaceae</taxon>
        <taxon>Bacteroides</taxon>
    </lineage>
</organism>
<dbReference type="InterPro" id="IPR050834">
    <property type="entry name" value="Glycosyltransf_2"/>
</dbReference>
<keyword evidence="1 6" id="KW-0808">Transferase</keyword>
<evidence type="ECO:0000313" key="8">
    <source>
        <dbReference type="EMBL" id="RGV31204.1"/>
    </source>
</evidence>
<dbReference type="Proteomes" id="UP001218502">
    <property type="component" value="Unassembled WGS sequence"/>
</dbReference>
<dbReference type="AlphaFoldDB" id="A0A396CKZ7"/>
<proteinExistence type="predicted"/>
<dbReference type="PANTHER" id="PTHR43685:SF2">
    <property type="entry name" value="GLYCOSYLTRANSFERASE 2-LIKE DOMAIN-CONTAINING PROTEIN"/>
    <property type="match status" value="1"/>
</dbReference>
<feature type="domain" description="Glycosyltransferase 2-like" evidence="2">
    <location>
        <begin position="10"/>
        <end position="131"/>
    </location>
</feature>
<dbReference type="EMBL" id="QRVP01000005">
    <property type="protein sequence ID" value="RGS55458.1"/>
    <property type="molecule type" value="Genomic_DNA"/>
</dbReference>
<dbReference type="InterPro" id="IPR027791">
    <property type="entry name" value="Galactosyl_T_C"/>
</dbReference>
<dbReference type="EMBL" id="JAQNQY010000005">
    <property type="protein sequence ID" value="MDC1752150.1"/>
    <property type="molecule type" value="Genomic_DNA"/>
</dbReference>
<dbReference type="EMBL" id="QSRB01000001">
    <property type="protein sequence ID" value="RGK88414.1"/>
    <property type="molecule type" value="Genomic_DNA"/>
</dbReference>
<evidence type="ECO:0000313" key="10">
    <source>
        <dbReference type="Proteomes" id="UP000285283"/>
    </source>
</evidence>
<dbReference type="Proteomes" id="UP000260874">
    <property type="component" value="Unassembled WGS sequence"/>
</dbReference>
<evidence type="ECO:0000256" key="1">
    <source>
        <dbReference type="ARBA" id="ARBA00022679"/>
    </source>
</evidence>
<dbReference type="Gene3D" id="3.90.550.10">
    <property type="entry name" value="Spore Coat Polysaccharide Biosynthesis Protein SpsA, Chain A"/>
    <property type="match status" value="1"/>
</dbReference>
<dbReference type="InterPro" id="IPR029044">
    <property type="entry name" value="Nucleotide-diphossugar_trans"/>
</dbReference>
<reference evidence="4 12" key="2">
    <citation type="journal article" date="2019" name="Nat. Med.">
        <title>A library of human gut bacterial isolates paired with longitudinal multiomics data enables mechanistic microbiome research.</title>
        <authorList>
            <person name="Poyet M."/>
            <person name="Groussin M."/>
            <person name="Gibbons S.M."/>
            <person name="Avila-Pacheco J."/>
            <person name="Jiang X."/>
            <person name="Kearney S.M."/>
            <person name="Perrotta A.R."/>
            <person name="Berdy B."/>
            <person name="Zhao S."/>
            <person name="Lieberman T.D."/>
            <person name="Swanson P.K."/>
            <person name="Smith M."/>
            <person name="Roesemann S."/>
            <person name="Alexander J.E."/>
            <person name="Rich S.A."/>
            <person name="Livny J."/>
            <person name="Vlamakis H."/>
            <person name="Clish C."/>
            <person name="Bullock K."/>
            <person name="Deik A."/>
            <person name="Scott J."/>
            <person name="Pierce K.A."/>
            <person name="Xavier R.J."/>
            <person name="Alm E.J."/>
        </authorList>
    </citation>
    <scope>NUCLEOTIDE SEQUENCE [LARGE SCALE GENOMIC DNA]</scope>
    <source>
        <strain evidence="4 12">BIOML-A3</strain>
    </source>
</reference>
<protein>
    <submittedName>
        <fullName evidence="5 6">Glycosyltransferase</fullName>
    </submittedName>
</protein>
<evidence type="ECO:0000313" key="12">
    <source>
        <dbReference type="Proteomes" id="UP000487989"/>
    </source>
</evidence>
<dbReference type="EMBL" id="QRZC01000106">
    <property type="protein sequence ID" value="RGV31204.1"/>
    <property type="molecule type" value="Genomic_DNA"/>
</dbReference>
<dbReference type="EMBL" id="WCTJ01000002">
    <property type="protein sequence ID" value="KAB4258528.1"/>
    <property type="molecule type" value="Genomic_DNA"/>
</dbReference>
<feature type="domain" description="Galactosyltransferase C-terminal" evidence="3">
    <location>
        <begin position="170"/>
        <end position="236"/>
    </location>
</feature>
<dbReference type="CDD" id="cd06420">
    <property type="entry name" value="GT2_Chondriotin_Pol_N"/>
    <property type="match status" value="1"/>
</dbReference>
<reference evidence="5" key="3">
    <citation type="submission" date="2022-10" db="EMBL/GenBank/DDBJ databases">
        <title>Human gut microbiome strain richness.</title>
        <authorList>
            <person name="Chen-Liaw A."/>
        </authorList>
    </citation>
    <scope>NUCLEOTIDE SEQUENCE</scope>
    <source>
        <strain evidence="5">A1_m1001262Bd0_191120</strain>
    </source>
</reference>
<evidence type="ECO:0000259" key="2">
    <source>
        <dbReference type="Pfam" id="PF00535"/>
    </source>
</evidence>